<sequence length="253" mass="27534">MDSPSASPPAARRPNRSARGRSTSTRLLILLGVLAGLALALTLVVQQDLLGRRPPPAPQPVPSVAVPSPAPAEVAPPAPVAAKPKAAAPKPHKPPVERELAQCLPRSGVLDNRVARCRFGTADGAPAEAARSGPAKGMVSAEYLARYRAERENPPPAAADGRLERTSQPIQHSDGKNYLAEWSVRDNQIDHASVCGNYLQNSIEHRECRKAAKAWYRQECRRWEQRQDPERAERAQRMRERYCSAAASFRPAG</sequence>
<evidence type="ECO:0000313" key="3">
    <source>
        <dbReference type="Proteomes" id="UP000813068"/>
    </source>
</evidence>
<reference evidence="2 3" key="1">
    <citation type="submission" date="2021-06" db="EMBL/GenBank/DDBJ databases">
        <title>Differences between aerobic and microaerobic xylene degrading microbial communities.</title>
        <authorList>
            <person name="Banerjee S."/>
            <person name="Tancsics A."/>
        </authorList>
    </citation>
    <scope>NUCLEOTIDE SEQUENCE [LARGE SCALE GENOMIC DNA]</scope>
    <source>
        <strain evidence="2 3">MAP12</strain>
    </source>
</reference>
<feature type="compositionally biased region" description="Pro residues" evidence="1">
    <location>
        <begin position="68"/>
        <end position="79"/>
    </location>
</feature>
<dbReference type="Proteomes" id="UP000813068">
    <property type="component" value="Unassembled WGS sequence"/>
</dbReference>
<keyword evidence="3" id="KW-1185">Reference proteome</keyword>
<protein>
    <submittedName>
        <fullName evidence="2">Uncharacterized protein</fullName>
    </submittedName>
</protein>
<accession>A0ABS6MZ25</accession>
<feature type="region of interest" description="Disordered" evidence="1">
    <location>
        <begin position="55"/>
        <end position="96"/>
    </location>
</feature>
<feature type="region of interest" description="Disordered" evidence="1">
    <location>
        <begin position="1"/>
        <end position="23"/>
    </location>
</feature>
<evidence type="ECO:0000256" key="1">
    <source>
        <dbReference type="SAM" id="MobiDB-lite"/>
    </source>
</evidence>
<proteinExistence type="predicted"/>
<name>A0ABS6MZ25_9GAMM</name>
<dbReference type="RefSeq" id="WP_217682487.1">
    <property type="nucleotide sequence ID" value="NZ_JAHRGL010000049.1"/>
</dbReference>
<gene>
    <name evidence="2" type="ORF">KRX52_14770</name>
</gene>
<dbReference type="EMBL" id="JAHRGL010000049">
    <property type="protein sequence ID" value="MBV2134041.1"/>
    <property type="molecule type" value="Genomic_DNA"/>
</dbReference>
<comment type="caution">
    <text evidence="2">The sequence shown here is derived from an EMBL/GenBank/DDBJ whole genome shotgun (WGS) entry which is preliminary data.</text>
</comment>
<feature type="compositionally biased region" description="Low complexity" evidence="1">
    <location>
        <begin position="1"/>
        <end position="12"/>
    </location>
</feature>
<evidence type="ECO:0000313" key="2">
    <source>
        <dbReference type="EMBL" id="MBV2134041.1"/>
    </source>
</evidence>
<organism evidence="2 3">
    <name type="scientific">Geopseudomonas aromaticivorans</name>
    <dbReference type="NCBI Taxonomy" id="2849492"/>
    <lineage>
        <taxon>Bacteria</taxon>
        <taxon>Pseudomonadati</taxon>
        <taxon>Pseudomonadota</taxon>
        <taxon>Gammaproteobacteria</taxon>
        <taxon>Pseudomonadales</taxon>
        <taxon>Pseudomonadaceae</taxon>
        <taxon>Geopseudomonas</taxon>
    </lineage>
</organism>
<feature type="compositionally biased region" description="Low complexity" evidence="1">
    <location>
        <begin position="80"/>
        <end position="89"/>
    </location>
</feature>